<dbReference type="GO" id="GO:0005886">
    <property type="term" value="C:plasma membrane"/>
    <property type="evidence" value="ECO:0007669"/>
    <property type="project" value="UniProtKB-ARBA"/>
</dbReference>
<evidence type="ECO:0000256" key="2">
    <source>
        <dbReference type="ARBA" id="ARBA00022692"/>
    </source>
</evidence>
<dbReference type="CDD" id="cd16914">
    <property type="entry name" value="EcfT"/>
    <property type="match status" value="1"/>
</dbReference>
<dbReference type="AlphaFoldDB" id="A0A6G8B159"/>
<sequence length="222" mass="25532">MSLHFKLEPTLLIILVLLCSIEISFVRSIDGNIFLILVGLCYLFLNRVHLRKIIWLLIISTPLAFGTWSSFWLFGTGNHFMNASIYTTRLYAYLILGAVITLTESPRALLMNLHVRFNLSNTFVYGILAALNLLEQVKHQIKIIQYAAQLRGIKYHLWSPQLYLKTILSANYWANDLTNAMHSHGFSEGYPRTEVEKQSWPLLQIGLLIIIFLLFNSVLFLS</sequence>
<reference evidence="6 7" key="1">
    <citation type="submission" date="2020-03" db="EMBL/GenBank/DDBJ databases">
        <title>Weissella sp. nov., isolated from Cybister lewisianus.</title>
        <authorList>
            <person name="Hyun D.-W."/>
            <person name="Bae J.-W."/>
        </authorList>
    </citation>
    <scope>NUCLEOTIDE SEQUENCE [LARGE SCALE GENOMIC DNA]</scope>
    <source>
        <strain evidence="6 7">HDW19</strain>
    </source>
</reference>
<name>A0A6G8B159_9LACO</name>
<dbReference type="InterPro" id="IPR003339">
    <property type="entry name" value="ABC/ECF_trnsptr_transmembrane"/>
</dbReference>
<feature type="transmembrane region" description="Helical" evidence="5">
    <location>
        <begin position="86"/>
        <end position="103"/>
    </location>
</feature>
<keyword evidence="4 5" id="KW-0472">Membrane</keyword>
<keyword evidence="3 5" id="KW-1133">Transmembrane helix</keyword>
<organism evidence="6 7">
    <name type="scientific">Weissella coleopterorum</name>
    <dbReference type="NCBI Taxonomy" id="2714949"/>
    <lineage>
        <taxon>Bacteria</taxon>
        <taxon>Bacillati</taxon>
        <taxon>Bacillota</taxon>
        <taxon>Bacilli</taxon>
        <taxon>Lactobacillales</taxon>
        <taxon>Lactobacillaceae</taxon>
        <taxon>Weissella</taxon>
    </lineage>
</organism>
<protein>
    <submittedName>
        <fullName evidence="6">ABC transporter permease</fullName>
    </submittedName>
</protein>
<evidence type="ECO:0000256" key="1">
    <source>
        <dbReference type="ARBA" id="ARBA00004141"/>
    </source>
</evidence>
<proteinExistence type="predicted"/>
<dbReference type="Proteomes" id="UP000500741">
    <property type="component" value="Chromosome"/>
</dbReference>
<gene>
    <name evidence="6" type="ORF">G7084_06540</name>
</gene>
<keyword evidence="2 5" id="KW-0812">Transmembrane</keyword>
<comment type="subcellular location">
    <subcellularLocation>
        <location evidence="1">Membrane</location>
        <topology evidence="1">Multi-pass membrane protein</topology>
    </subcellularLocation>
</comment>
<dbReference type="KEGG" id="wco:G7084_06540"/>
<evidence type="ECO:0000256" key="3">
    <source>
        <dbReference type="ARBA" id="ARBA00022989"/>
    </source>
</evidence>
<evidence type="ECO:0000313" key="6">
    <source>
        <dbReference type="EMBL" id="QIL50986.1"/>
    </source>
</evidence>
<keyword evidence="7" id="KW-1185">Reference proteome</keyword>
<evidence type="ECO:0000256" key="4">
    <source>
        <dbReference type="ARBA" id="ARBA00023136"/>
    </source>
</evidence>
<feature type="transmembrane region" description="Helical" evidence="5">
    <location>
        <begin position="52"/>
        <end position="74"/>
    </location>
</feature>
<evidence type="ECO:0000313" key="7">
    <source>
        <dbReference type="Proteomes" id="UP000500741"/>
    </source>
</evidence>
<dbReference type="EMBL" id="CP049888">
    <property type="protein sequence ID" value="QIL50986.1"/>
    <property type="molecule type" value="Genomic_DNA"/>
</dbReference>
<accession>A0A6G8B159</accession>
<feature type="transmembrane region" description="Helical" evidence="5">
    <location>
        <begin position="202"/>
        <end position="221"/>
    </location>
</feature>
<evidence type="ECO:0000256" key="5">
    <source>
        <dbReference type="SAM" id="Phobius"/>
    </source>
</evidence>